<feature type="domain" description="Glycosyltransferase 2-like" evidence="1">
    <location>
        <begin position="5"/>
        <end position="131"/>
    </location>
</feature>
<dbReference type="AlphaFoldDB" id="A0A1T1AV36"/>
<dbReference type="InterPro" id="IPR001173">
    <property type="entry name" value="Glyco_trans_2-like"/>
</dbReference>
<proteinExistence type="predicted"/>
<protein>
    <recommendedName>
        <fullName evidence="1">Glycosyltransferase 2-like domain-containing protein</fullName>
    </recommendedName>
</protein>
<dbReference type="EMBL" id="MTJN01000002">
    <property type="protein sequence ID" value="OOV07969.1"/>
    <property type="molecule type" value="Genomic_DNA"/>
</dbReference>
<dbReference type="CDD" id="cd00761">
    <property type="entry name" value="Glyco_tranf_GTA_type"/>
    <property type="match status" value="1"/>
</dbReference>
<dbReference type="SUPFAM" id="SSF53448">
    <property type="entry name" value="Nucleotide-diphospho-sugar transferases"/>
    <property type="match status" value="1"/>
</dbReference>
<dbReference type="GO" id="GO:0016758">
    <property type="term" value="F:hexosyltransferase activity"/>
    <property type="evidence" value="ECO:0007669"/>
    <property type="project" value="UniProtKB-ARBA"/>
</dbReference>
<dbReference type="OrthoDB" id="9152753at2"/>
<comment type="caution">
    <text evidence="2">The sequence shown here is derived from an EMBL/GenBank/DDBJ whole genome shotgun (WGS) entry which is preliminary data.</text>
</comment>
<gene>
    <name evidence="2" type="ORF">RF819_15685</name>
</gene>
<dbReference type="PANTHER" id="PTHR22916:SF3">
    <property type="entry name" value="UDP-GLCNAC:BETAGAL BETA-1,3-N-ACETYLGLUCOSAMINYLTRANSFERASE-LIKE PROTEIN 1"/>
    <property type="match status" value="1"/>
</dbReference>
<dbReference type="Pfam" id="PF00535">
    <property type="entry name" value="Glycos_transf_2"/>
    <property type="match status" value="1"/>
</dbReference>
<organism evidence="2 3">
    <name type="scientific">Rhodoferax fermentans</name>
    <dbReference type="NCBI Taxonomy" id="28066"/>
    <lineage>
        <taxon>Bacteria</taxon>
        <taxon>Pseudomonadati</taxon>
        <taxon>Pseudomonadota</taxon>
        <taxon>Betaproteobacteria</taxon>
        <taxon>Burkholderiales</taxon>
        <taxon>Comamonadaceae</taxon>
        <taxon>Rhodoferax</taxon>
    </lineage>
</organism>
<sequence length="303" mass="34772">MEKLSIFILCHNRPEDARQAVRSVLAQTDSAFTLTVSDNSSNDDVQRMMQTDFPEVPYVRRVPMLPALAHFNRCIDEAPDGYFCLFHDDDLMGPDFVAEVHASLQALPTTIALGCNAHIESFGQLQKKPSFLSSRNIETISSARDLAARYFSRAQSGIAPFPSYVYHKPQLGQLRFKLDGGKYSDVTWLLNLAMKGHIRWISKPLMTYRIHTSNDGATESRRDRLRFLAYIKKNRTMLGSEVLQDYRCSFIYKTFLKSADLSHPSRNRLAQAFIQHYRWARYARFDTYEALFKRALVKALGQP</sequence>
<evidence type="ECO:0000259" key="1">
    <source>
        <dbReference type="Pfam" id="PF00535"/>
    </source>
</evidence>
<dbReference type="STRING" id="28066.RF819_15685"/>
<dbReference type="Proteomes" id="UP000190750">
    <property type="component" value="Unassembled WGS sequence"/>
</dbReference>
<accession>A0A1T1AV36</accession>
<name>A0A1T1AV36_RHOFE</name>
<dbReference type="InterPro" id="IPR029044">
    <property type="entry name" value="Nucleotide-diphossugar_trans"/>
</dbReference>
<dbReference type="PANTHER" id="PTHR22916">
    <property type="entry name" value="GLYCOSYLTRANSFERASE"/>
    <property type="match status" value="1"/>
</dbReference>
<dbReference type="Gene3D" id="3.90.550.10">
    <property type="entry name" value="Spore Coat Polysaccharide Biosynthesis Protein SpsA, Chain A"/>
    <property type="match status" value="1"/>
</dbReference>
<dbReference type="RefSeq" id="WP_078365834.1">
    <property type="nucleotide sequence ID" value="NZ_MTJN01000002.1"/>
</dbReference>
<keyword evidence="3" id="KW-1185">Reference proteome</keyword>
<evidence type="ECO:0000313" key="2">
    <source>
        <dbReference type="EMBL" id="OOV07969.1"/>
    </source>
</evidence>
<evidence type="ECO:0000313" key="3">
    <source>
        <dbReference type="Proteomes" id="UP000190750"/>
    </source>
</evidence>
<reference evidence="2 3" key="1">
    <citation type="submission" date="2017-01" db="EMBL/GenBank/DDBJ databases">
        <title>Genome sequencing of Rhodoferax fermentans JCM 7819.</title>
        <authorList>
            <person name="Kim Y.J."/>
            <person name="Farh M.E.-A."/>
            <person name="Yang D.-C."/>
        </authorList>
    </citation>
    <scope>NUCLEOTIDE SEQUENCE [LARGE SCALE GENOMIC DNA]</scope>
    <source>
        <strain evidence="2 3">JCM 7819</strain>
    </source>
</reference>